<feature type="compositionally biased region" description="Polar residues" evidence="6">
    <location>
        <begin position="95"/>
        <end position="104"/>
    </location>
</feature>
<evidence type="ECO:0000256" key="2">
    <source>
        <dbReference type="ARBA" id="ARBA00023015"/>
    </source>
</evidence>
<dbReference type="OrthoDB" id="4451586at2759"/>
<dbReference type="GO" id="GO:0008270">
    <property type="term" value="F:zinc ion binding"/>
    <property type="evidence" value="ECO:0007669"/>
    <property type="project" value="InterPro"/>
</dbReference>
<evidence type="ECO:0000259" key="7">
    <source>
        <dbReference type="PROSITE" id="PS50048"/>
    </source>
</evidence>
<gene>
    <name evidence="8" type="ORF">Z517_05798</name>
</gene>
<feature type="region of interest" description="Disordered" evidence="6">
    <location>
        <begin position="84"/>
        <end position="105"/>
    </location>
</feature>
<dbReference type="GO" id="GO:0003677">
    <property type="term" value="F:DNA binding"/>
    <property type="evidence" value="ECO:0007669"/>
    <property type="project" value="UniProtKB-KW"/>
</dbReference>
<dbReference type="GO" id="GO:0000981">
    <property type="term" value="F:DNA-binding transcription factor activity, RNA polymerase II-specific"/>
    <property type="evidence" value="ECO:0007669"/>
    <property type="project" value="InterPro"/>
</dbReference>
<dbReference type="PANTHER" id="PTHR47425">
    <property type="entry name" value="FARB-RELATED"/>
    <property type="match status" value="1"/>
</dbReference>
<dbReference type="STRING" id="1442368.A0A0D2DN94"/>
<evidence type="ECO:0000256" key="3">
    <source>
        <dbReference type="ARBA" id="ARBA00023125"/>
    </source>
</evidence>
<dbReference type="EMBL" id="KN846972">
    <property type="protein sequence ID" value="KIW79186.1"/>
    <property type="molecule type" value="Genomic_DNA"/>
</dbReference>
<keyword evidence="9" id="KW-1185">Reference proteome</keyword>
<dbReference type="SMART" id="SM00066">
    <property type="entry name" value="GAL4"/>
    <property type="match status" value="1"/>
</dbReference>
<dbReference type="Pfam" id="PF04082">
    <property type="entry name" value="Fungal_trans"/>
    <property type="match status" value="1"/>
</dbReference>
<keyword evidence="2" id="KW-0805">Transcription regulation</keyword>
<dbReference type="GeneID" id="25305288"/>
<dbReference type="SMART" id="SM00906">
    <property type="entry name" value="Fungal_trans"/>
    <property type="match status" value="1"/>
</dbReference>
<dbReference type="Pfam" id="PF00172">
    <property type="entry name" value="Zn_clus"/>
    <property type="match status" value="1"/>
</dbReference>
<dbReference type="AlphaFoldDB" id="A0A0D2DN94"/>
<dbReference type="PANTHER" id="PTHR47425:SF3">
    <property type="entry name" value="ZN(II)2CYS6 TRANSCRIPTION FACTOR (EUROFUNG)"/>
    <property type="match status" value="1"/>
</dbReference>
<evidence type="ECO:0000313" key="8">
    <source>
        <dbReference type="EMBL" id="KIW79186.1"/>
    </source>
</evidence>
<dbReference type="InterPro" id="IPR052761">
    <property type="entry name" value="Fungal_Detox/Toxin_TFs"/>
</dbReference>
<evidence type="ECO:0000256" key="5">
    <source>
        <dbReference type="ARBA" id="ARBA00023242"/>
    </source>
</evidence>
<dbReference type="GO" id="GO:0006351">
    <property type="term" value="P:DNA-templated transcription"/>
    <property type="evidence" value="ECO:0007669"/>
    <property type="project" value="InterPro"/>
</dbReference>
<dbReference type="PROSITE" id="PS50048">
    <property type="entry name" value="ZN2_CY6_FUNGAL_2"/>
    <property type="match status" value="1"/>
</dbReference>
<dbReference type="InterPro" id="IPR036864">
    <property type="entry name" value="Zn2-C6_fun-type_DNA-bd_sf"/>
</dbReference>
<protein>
    <recommendedName>
        <fullName evidence="7">Zn(2)-C6 fungal-type domain-containing protein</fullName>
    </recommendedName>
</protein>
<dbReference type="Proteomes" id="UP000053029">
    <property type="component" value="Unassembled WGS sequence"/>
</dbReference>
<dbReference type="InterPro" id="IPR001138">
    <property type="entry name" value="Zn2Cys6_DnaBD"/>
</dbReference>
<dbReference type="CDD" id="cd12148">
    <property type="entry name" value="fungal_TF_MHR"/>
    <property type="match status" value="1"/>
</dbReference>
<sequence>MVLALNHPAESLPALPPNSSQPHSRIEPEQRPNYPPQPKSVKRRAPQACQSCRGRKIRCNVAKHGIPCVHCRLDEIACIVGESRRKKKRTTDTTAAGNTSNSGTLLPLVAPAQASDAPHPPVRHWHDQLPHSSLETGASRMLTDTSLFSPEPSAIRLATPMAPSNIPFNFEPHTHPMIAMLEGAPLMHSLPSPQNLTGAALPAFIKPLPARFGQDDITYLQNKGALTIPPLELRDELLRNYAEYMHPLMPLLDFHKLVRIVDQNDGVHTVSLLLFQAVMFTGVATVDMRLLEAAGYRSRREARRAFYEKARLLYDLDYEDDSIALIQALLLMTYWRESPHGRKETHYWIENAVSLAHKIGLHRNPEDSTTLEPWQQKLHKRIWWSAVMRDAQVSLGTRKSTRMTRMKDVVFDVPMLQLADFELDTLSDGPCCIPADCKVLRDTEQQRQLAIICIEMAKLCLCIGHILSVQNGVTSSKACTWTSNMLFTESVEPGGDQIQASARALQEWKNRLPEAAQFATPTDLHNVDSINGPLFLNRAFLHMLYYAVLSSLHRPQLVPPPGMLPAISRSNAVDLSRDTVRLAANNITEIASTLSNLDLVRYLPSPSITVILHALVTHLLDVLAPDEFLPRNSLQDFGKCMEVMARLRDMYPAADYSTAFLQAAILRTEIGPLAPQTDEDRENCSMTGTDLRMYPAASLSEPRQVAPPPGDQIVNLTTRHNEGTSGSGAMGSDDNADHPADPSFASAIPSSNLHFDHLQDAIHMPDYSQNLMFDVGDTANNVSTMGLLTSATTNMNDRGNDFELDFDSLETLHTAGKIFNDGQAEFETTQGKDDAFVFQTAPLVEMGPGG</sequence>
<evidence type="ECO:0000313" key="9">
    <source>
        <dbReference type="Proteomes" id="UP000053029"/>
    </source>
</evidence>
<dbReference type="InterPro" id="IPR007219">
    <property type="entry name" value="XnlR_reg_dom"/>
</dbReference>
<keyword evidence="5" id="KW-0539">Nucleus</keyword>
<dbReference type="Gene3D" id="4.10.240.10">
    <property type="entry name" value="Zn(2)-C6 fungal-type DNA-binding domain"/>
    <property type="match status" value="1"/>
</dbReference>
<evidence type="ECO:0000256" key="1">
    <source>
        <dbReference type="ARBA" id="ARBA00022723"/>
    </source>
</evidence>
<feature type="region of interest" description="Disordered" evidence="6">
    <location>
        <begin position="699"/>
        <end position="748"/>
    </location>
</feature>
<proteinExistence type="predicted"/>
<dbReference type="SUPFAM" id="SSF57701">
    <property type="entry name" value="Zn2/Cys6 DNA-binding domain"/>
    <property type="match status" value="1"/>
</dbReference>
<evidence type="ECO:0000256" key="6">
    <source>
        <dbReference type="SAM" id="MobiDB-lite"/>
    </source>
</evidence>
<evidence type="ECO:0000256" key="4">
    <source>
        <dbReference type="ARBA" id="ARBA00023163"/>
    </source>
</evidence>
<keyword evidence="1" id="KW-0479">Metal-binding</keyword>
<dbReference type="HOGENOM" id="CLU_006329_1_0_1"/>
<organism evidence="8 9">
    <name type="scientific">Fonsecaea pedrosoi CBS 271.37</name>
    <dbReference type="NCBI Taxonomy" id="1442368"/>
    <lineage>
        <taxon>Eukaryota</taxon>
        <taxon>Fungi</taxon>
        <taxon>Dikarya</taxon>
        <taxon>Ascomycota</taxon>
        <taxon>Pezizomycotina</taxon>
        <taxon>Eurotiomycetes</taxon>
        <taxon>Chaetothyriomycetidae</taxon>
        <taxon>Chaetothyriales</taxon>
        <taxon>Herpotrichiellaceae</taxon>
        <taxon>Fonsecaea</taxon>
    </lineage>
</organism>
<reference evidence="8 9" key="1">
    <citation type="submission" date="2015-01" db="EMBL/GenBank/DDBJ databases">
        <title>The Genome Sequence of Fonsecaea pedrosoi CBS 271.37.</title>
        <authorList>
            <consortium name="The Broad Institute Genomics Platform"/>
            <person name="Cuomo C."/>
            <person name="de Hoog S."/>
            <person name="Gorbushina A."/>
            <person name="Stielow B."/>
            <person name="Teixiera M."/>
            <person name="Abouelleil A."/>
            <person name="Chapman S.B."/>
            <person name="Priest M."/>
            <person name="Young S.K."/>
            <person name="Wortman J."/>
            <person name="Nusbaum C."/>
            <person name="Birren B."/>
        </authorList>
    </citation>
    <scope>NUCLEOTIDE SEQUENCE [LARGE SCALE GENOMIC DNA]</scope>
    <source>
        <strain evidence="8 9">CBS 271.37</strain>
    </source>
</reference>
<keyword evidence="4" id="KW-0804">Transcription</keyword>
<keyword evidence="3" id="KW-0238">DNA-binding</keyword>
<feature type="region of interest" description="Disordered" evidence="6">
    <location>
        <begin position="1"/>
        <end position="45"/>
    </location>
</feature>
<feature type="domain" description="Zn(2)-C6 fungal-type" evidence="7">
    <location>
        <begin position="48"/>
        <end position="80"/>
    </location>
</feature>
<dbReference type="PROSITE" id="PS00463">
    <property type="entry name" value="ZN2_CY6_FUNGAL_1"/>
    <property type="match status" value="1"/>
</dbReference>
<dbReference type="VEuPathDB" id="FungiDB:Z517_05798"/>
<dbReference type="RefSeq" id="XP_013282994.1">
    <property type="nucleotide sequence ID" value="XM_013427540.1"/>
</dbReference>
<name>A0A0D2DN94_9EURO</name>
<dbReference type="CDD" id="cd00067">
    <property type="entry name" value="GAL4"/>
    <property type="match status" value="1"/>
</dbReference>
<accession>A0A0D2DN94</accession>